<feature type="active site" description="Nucleophile and sulfur donor" evidence="1">
    <location>
        <position position="175"/>
    </location>
</feature>
<dbReference type="NCBIfam" id="TIGR00268">
    <property type="entry name" value="ATP-dependent sacrificial sulfur transferase LarE"/>
    <property type="match status" value="1"/>
</dbReference>
<feature type="domain" description="NAD/GMP synthase" evidence="2">
    <location>
        <begin position="14"/>
        <end position="76"/>
    </location>
</feature>
<dbReference type="KEGG" id="asx:CDL62_08535"/>
<reference evidence="3 4" key="1">
    <citation type="submission" date="2017-02" db="EMBL/GenBank/DDBJ databases">
        <authorList>
            <person name="Peterson S.W."/>
        </authorList>
    </citation>
    <scope>NUCLEOTIDE SEQUENCE [LARGE SCALE GENOMIC DNA]</scope>
    <source>
        <strain evidence="3 4">DSM 24412</strain>
    </source>
</reference>
<dbReference type="GO" id="GO:0016783">
    <property type="term" value="F:sulfurtransferase activity"/>
    <property type="evidence" value="ECO:0007669"/>
    <property type="project" value="InterPro"/>
</dbReference>
<evidence type="ECO:0000313" key="4">
    <source>
        <dbReference type="Proteomes" id="UP000191055"/>
    </source>
</evidence>
<dbReference type="Pfam" id="PF02540">
    <property type="entry name" value="NAD_synthase"/>
    <property type="match status" value="1"/>
</dbReference>
<proteinExistence type="predicted"/>
<dbReference type="InterPro" id="IPR022310">
    <property type="entry name" value="NAD/GMP_synthase"/>
</dbReference>
<protein>
    <recommendedName>
        <fullName evidence="2">NAD/GMP synthase domain-containing protein</fullName>
    </recommendedName>
</protein>
<dbReference type="PANTHER" id="PTHR43169">
    <property type="entry name" value="EXSB FAMILY PROTEIN"/>
    <property type="match status" value="1"/>
</dbReference>
<keyword evidence="4" id="KW-1185">Reference proteome</keyword>
<dbReference type="STRING" id="889453.SAMN03080601_03281"/>
<dbReference type="PIRSF" id="PIRSF006661">
    <property type="entry name" value="PP-lp_UCP006661"/>
    <property type="match status" value="1"/>
</dbReference>
<dbReference type="InterPro" id="IPR052188">
    <property type="entry name" value="Ni-pincer_cofactor_biosynth"/>
</dbReference>
<evidence type="ECO:0000313" key="3">
    <source>
        <dbReference type="EMBL" id="SKC23993.1"/>
    </source>
</evidence>
<dbReference type="InterPro" id="IPR005232">
    <property type="entry name" value="LarE"/>
</dbReference>
<organism evidence="3 4">
    <name type="scientific">Alkalitalea saponilacus</name>
    <dbReference type="NCBI Taxonomy" id="889453"/>
    <lineage>
        <taxon>Bacteria</taxon>
        <taxon>Pseudomonadati</taxon>
        <taxon>Bacteroidota</taxon>
        <taxon>Bacteroidia</taxon>
        <taxon>Marinilabiliales</taxon>
        <taxon>Marinilabiliaceae</taxon>
        <taxon>Alkalitalea</taxon>
    </lineage>
</organism>
<dbReference type="SUPFAM" id="SSF52402">
    <property type="entry name" value="Adenine nucleotide alpha hydrolases-like"/>
    <property type="match status" value="1"/>
</dbReference>
<sequence>MNQHLIELKSWFTKHKGVLTALSGGVDSCLVAWAARQALPKEKAIALIGDSPSLKRRDLDIAIEFCNQHDIHYAIIYPNEIEDPNYRVNPEDRCFWCKSSLYTVMGEFREKNYPDFILANGNNKSDWGDYRPGLKAADKYHSYSPLADCGMTKEDIRNLAREAGLQVWDKPASPCLSSRFPYGELITVDKLALVEKAEEIVANHGFMDARVRYFGSKAKIEVPQFQLSILKEKINTITKQFAEIGFNETEIDEEGFVSGKLNRLIGK</sequence>
<dbReference type="AlphaFoldDB" id="A0A1T5HTJ1"/>
<accession>A0A1T5HTJ1</accession>
<dbReference type="PANTHER" id="PTHR43169:SF2">
    <property type="entry name" value="NAD_GMP SYNTHASE DOMAIN-CONTAINING PROTEIN"/>
    <property type="match status" value="1"/>
</dbReference>
<name>A0A1T5HTJ1_9BACT</name>
<dbReference type="Gene3D" id="3.40.50.620">
    <property type="entry name" value="HUPs"/>
    <property type="match status" value="1"/>
</dbReference>
<gene>
    <name evidence="3" type="ORF">SAMN03080601_03281</name>
</gene>
<dbReference type="InterPro" id="IPR014729">
    <property type="entry name" value="Rossmann-like_a/b/a_fold"/>
</dbReference>
<dbReference type="CDD" id="cd01990">
    <property type="entry name" value="LarE-like"/>
    <property type="match status" value="1"/>
</dbReference>
<dbReference type="GO" id="GO:0006163">
    <property type="term" value="P:purine nucleotide metabolic process"/>
    <property type="evidence" value="ECO:0007669"/>
    <property type="project" value="UniProtKB-ARBA"/>
</dbReference>
<dbReference type="Proteomes" id="UP000191055">
    <property type="component" value="Unassembled WGS sequence"/>
</dbReference>
<evidence type="ECO:0000259" key="2">
    <source>
        <dbReference type="Pfam" id="PF02540"/>
    </source>
</evidence>
<dbReference type="OrthoDB" id="9776919at2"/>
<dbReference type="RefSeq" id="WP_079558944.1">
    <property type="nucleotide sequence ID" value="NZ_CP021904.1"/>
</dbReference>
<dbReference type="EMBL" id="FUYV01000025">
    <property type="protein sequence ID" value="SKC23993.1"/>
    <property type="molecule type" value="Genomic_DNA"/>
</dbReference>
<evidence type="ECO:0000256" key="1">
    <source>
        <dbReference type="PIRSR" id="PIRSR006661-1"/>
    </source>
</evidence>